<name>A0A1Y5IB69_OSTTA</name>
<dbReference type="Proteomes" id="UP000195557">
    <property type="component" value="Unassembled WGS sequence"/>
</dbReference>
<dbReference type="InterPro" id="IPR036707">
    <property type="entry name" value="MinE_sf"/>
</dbReference>
<accession>A0A1Y5IB69</accession>
<dbReference type="eggNOG" id="ENOG502QVF0">
    <property type="taxonomic scope" value="Eukaryota"/>
</dbReference>
<dbReference type="Gene3D" id="3.30.1070.10">
    <property type="entry name" value="Cell division topological specificity factor MinE"/>
    <property type="match status" value="1"/>
</dbReference>
<evidence type="ECO:0008006" key="3">
    <source>
        <dbReference type="Google" id="ProtNLM"/>
    </source>
</evidence>
<comment type="similarity">
    <text evidence="1">Belongs to the MinE family.</text>
</comment>
<evidence type="ECO:0000256" key="1">
    <source>
        <dbReference type="ARBA" id="ARBA00008168"/>
    </source>
</evidence>
<proteinExistence type="inferred from homology"/>
<sequence length="140" mass="15907">MTSVDLSTASGEDAVESDLTFWGKMHMAYRIFFPPSAEDTARMEAKKRLRMILVADRCTMSETSMDAMKMKIMDVVGEFVDVDEAQEVDVSMNTDEEFGTMYAVSIPVKRVKAEYDAENDAYMMGAQFVYDDEDVWAEED</sequence>
<dbReference type="EMBL" id="KZ155790">
    <property type="protein sequence ID" value="OUS45454.1"/>
    <property type="molecule type" value="Genomic_DNA"/>
</dbReference>
<dbReference type="InterPro" id="IPR005527">
    <property type="entry name" value="MinE"/>
</dbReference>
<organism evidence="2">
    <name type="scientific">Ostreococcus tauri</name>
    <name type="common">Marine green alga</name>
    <dbReference type="NCBI Taxonomy" id="70448"/>
    <lineage>
        <taxon>Eukaryota</taxon>
        <taxon>Viridiplantae</taxon>
        <taxon>Chlorophyta</taxon>
        <taxon>Mamiellophyceae</taxon>
        <taxon>Mamiellales</taxon>
        <taxon>Bathycoccaceae</taxon>
        <taxon>Ostreococcus</taxon>
    </lineage>
</organism>
<reference evidence="2" key="1">
    <citation type="submission" date="2017-04" db="EMBL/GenBank/DDBJ databases">
        <title>Population genomics of picophytoplankton unveils novel chromosome hypervariability.</title>
        <authorList>
            <consortium name="DOE Joint Genome Institute"/>
            <person name="Blanc-Mathieu R."/>
            <person name="Krasovec M."/>
            <person name="Hebrard M."/>
            <person name="Yau S."/>
            <person name="Desgranges E."/>
            <person name="Martin J."/>
            <person name="Schackwitz W."/>
            <person name="Kuo A."/>
            <person name="Salin G."/>
            <person name="Donnadieu C."/>
            <person name="Desdevises Y."/>
            <person name="Sanchez-Ferandin S."/>
            <person name="Moreau H."/>
            <person name="Rivals E."/>
            <person name="Grigoriev I.V."/>
            <person name="Grimsley N."/>
            <person name="Eyre-Walker A."/>
            <person name="Piganeau G."/>
        </authorList>
    </citation>
    <scope>NUCLEOTIDE SEQUENCE [LARGE SCALE GENOMIC DNA]</scope>
    <source>
        <strain evidence="2">RCC 1115</strain>
    </source>
</reference>
<protein>
    <recommendedName>
        <fullName evidence="3">Septum formation topological specificity factor MinE</fullName>
    </recommendedName>
</protein>
<evidence type="ECO:0000313" key="2">
    <source>
        <dbReference type="EMBL" id="OUS45454.1"/>
    </source>
</evidence>
<dbReference type="AlphaFoldDB" id="A0A1Y5IB69"/>
<dbReference type="Pfam" id="PF03776">
    <property type="entry name" value="MinE"/>
    <property type="match status" value="1"/>
</dbReference>
<dbReference type="GO" id="GO:0051301">
    <property type="term" value="P:cell division"/>
    <property type="evidence" value="ECO:0007669"/>
    <property type="project" value="InterPro"/>
</dbReference>
<gene>
    <name evidence="2" type="ORF">BE221DRAFT_160364</name>
</gene>